<keyword evidence="4" id="KW-0804">Transcription</keyword>
<dbReference type="SUPFAM" id="SSF88659">
    <property type="entry name" value="Sigma3 and sigma4 domains of RNA polymerase sigma factors"/>
    <property type="match status" value="1"/>
</dbReference>
<dbReference type="SUPFAM" id="SSF88946">
    <property type="entry name" value="Sigma2 domain of RNA polymerase sigma factors"/>
    <property type="match status" value="1"/>
</dbReference>
<comment type="similarity">
    <text evidence="1">Belongs to the sigma-70 factor family. ECF subfamily.</text>
</comment>
<dbReference type="STRING" id="1004.SAMN05661012_04088"/>
<dbReference type="NCBIfam" id="TIGR02937">
    <property type="entry name" value="sigma70-ECF"/>
    <property type="match status" value="1"/>
</dbReference>
<dbReference type="InterPro" id="IPR039425">
    <property type="entry name" value="RNA_pol_sigma-70-like"/>
</dbReference>
<dbReference type="Gene3D" id="1.10.1740.10">
    <property type="match status" value="1"/>
</dbReference>
<feature type="domain" description="RNA polymerase sigma-70 region 2" evidence="5">
    <location>
        <begin position="32"/>
        <end position="92"/>
    </location>
</feature>
<dbReference type="AlphaFoldDB" id="A0A1K1RPD9"/>
<dbReference type="InterPro" id="IPR013249">
    <property type="entry name" value="RNA_pol_sigma70_r4_t2"/>
</dbReference>
<evidence type="ECO:0000313" key="9">
    <source>
        <dbReference type="Proteomes" id="UP000183788"/>
    </source>
</evidence>
<dbReference type="Pfam" id="PF08281">
    <property type="entry name" value="Sigma70_r4_2"/>
    <property type="match status" value="1"/>
</dbReference>
<dbReference type="GO" id="GO:0006352">
    <property type="term" value="P:DNA-templated transcription initiation"/>
    <property type="evidence" value="ECO:0007669"/>
    <property type="project" value="InterPro"/>
</dbReference>
<evidence type="ECO:0000256" key="4">
    <source>
        <dbReference type="ARBA" id="ARBA00023163"/>
    </source>
</evidence>
<dbReference type="CDD" id="cd06171">
    <property type="entry name" value="Sigma70_r4"/>
    <property type="match status" value="1"/>
</dbReference>
<dbReference type="Gene3D" id="1.10.10.10">
    <property type="entry name" value="Winged helix-like DNA-binding domain superfamily/Winged helix DNA-binding domain"/>
    <property type="match status" value="1"/>
</dbReference>
<dbReference type="InterPro" id="IPR013325">
    <property type="entry name" value="RNA_pol_sigma_r2"/>
</dbReference>
<dbReference type="InterPro" id="IPR007627">
    <property type="entry name" value="RNA_pol_sigma70_r2"/>
</dbReference>
<dbReference type="OrthoDB" id="9150024at2"/>
<dbReference type="GO" id="GO:0003677">
    <property type="term" value="F:DNA binding"/>
    <property type="evidence" value="ECO:0007669"/>
    <property type="project" value="InterPro"/>
</dbReference>
<dbReference type="InterPro" id="IPR013324">
    <property type="entry name" value="RNA_pol_sigma_r3/r4-like"/>
</dbReference>
<proteinExistence type="inferred from homology"/>
<reference evidence="8 10" key="2">
    <citation type="submission" date="2023-11" db="EMBL/GenBank/DDBJ databases">
        <title>MicrobeMod: A computational toolkit for identifying prokaryotic methylation and restriction-modification with nanopore sequencing.</title>
        <authorList>
            <person name="Crits-Christoph A."/>
            <person name="Kang S.C."/>
            <person name="Lee H."/>
            <person name="Ostrov N."/>
        </authorList>
    </citation>
    <scope>NUCLEOTIDE SEQUENCE [LARGE SCALE GENOMIC DNA]</scope>
    <source>
        <strain evidence="8 10">ATCC 23090</strain>
    </source>
</reference>
<dbReference type="Pfam" id="PF04542">
    <property type="entry name" value="Sigma70_r2"/>
    <property type="match status" value="1"/>
</dbReference>
<organism evidence="7 9">
    <name type="scientific">Chitinophaga sancti</name>
    <dbReference type="NCBI Taxonomy" id="1004"/>
    <lineage>
        <taxon>Bacteria</taxon>
        <taxon>Pseudomonadati</taxon>
        <taxon>Bacteroidota</taxon>
        <taxon>Chitinophagia</taxon>
        <taxon>Chitinophagales</taxon>
        <taxon>Chitinophagaceae</taxon>
        <taxon>Chitinophaga</taxon>
    </lineage>
</organism>
<dbReference type="Proteomes" id="UP000183788">
    <property type="component" value="Unassembled WGS sequence"/>
</dbReference>
<dbReference type="EMBL" id="FPIZ01000013">
    <property type="protein sequence ID" value="SFW74024.1"/>
    <property type="molecule type" value="Genomic_DNA"/>
</dbReference>
<dbReference type="InterPro" id="IPR036388">
    <property type="entry name" value="WH-like_DNA-bd_sf"/>
</dbReference>
<evidence type="ECO:0000313" key="7">
    <source>
        <dbReference type="EMBL" id="SFW74024.1"/>
    </source>
</evidence>
<evidence type="ECO:0000313" key="8">
    <source>
        <dbReference type="EMBL" id="WQG91887.1"/>
    </source>
</evidence>
<protein>
    <submittedName>
        <fullName evidence="8">RNA polymerase sigma factor</fullName>
    </submittedName>
    <submittedName>
        <fullName evidence="7">Sigma-70 region 2</fullName>
    </submittedName>
</protein>
<gene>
    <name evidence="7" type="ORF">SAMN05661012_04088</name>
    <name evidence="8" type="ORF">SR876_10255</name>
</gene>
<keyword evidence="3" id="KW-0731">Sigma factor</keyword>
<dbReference type="PANTHER" id="PTHR43133:SF46">
    <property type="entry name" value="RNA POLYMERASE SIGMA-70 FACTOR ECF SUBFAMILY"/>
    <property type="match status" value="1"/>
</dbReference>
<dbReference type="RefSeq" id="WP_072363083.1">
    <property type="nucleotide sequence ID" value="NZ_CP139972.1"/>
</dbReference>
<evidence type="ECO:0000259" key="5">
    <source>
        <dbReference type="Pfam" id="PF04542"/>
    </source>
</evidence>
<feature type="domain" description="RNA polymerase sigma factor 70 region 4 type 2" evidence="6">
    <location>
        <begin position="129"/>
        <end position="178"/>
    </location>
</feature>
<evidence type="ECO:0000256" key="2">
    <source>
        <dbReference type="ARBA" id="ARBA00023015"/>
    </source>
</evidence>
<dbReference type="GO" id="GO:0016987">
    <property type="term" value="F:sigma factor activity"/>
    <property type="evidence" value="ECO:0007669"/>
    <property type="project" value="UniProtKB-KW"/>
</dbReference>
<evidence type="ECO:0000256" key="3">
    <source>
        <dbReference type="ARBA" id="ARBA00023082"/>
    </source>
</evidence>
<name>A0A1K1RPD9_9BACT</name>
<evidence type="ECO:0000259" key="6">
    <source>
        <dbReference type="Pfam" id="PF08281"/>
    </source>
</evidence>
<accession>A0A1K1RPD9</accession>
<sequence length="195" mass="23374">MEVGQNGDIQLWEQFCRGDRRAFDGVWTYWFPILFKYCNRFTEDKGLIKDVLQDFFIELFTSRSRRNNVQHLKSYLMIAVRRKLLRAINQQKARFTEDLGDDESYGFYLDLSADHSIISQQDLLNRKQVVQHIVNGLSNRQREAIYLYFFENIGYESIAEIMSMKEVKYARTLIYRALDEMREVLERNKQLTELL</sequence>
<dbReference type="EMBL" id="CP140154">
    <property type="protein sequence ID" value="WQG91887.1"/>
    <property type="molecule type" value="Genomic_DNA"/>
</dbReference>
<reference evidence="7 9" key="1">
    <citation type="submission" date="2016-11" db="EMBL/GenBank/DDBJ databases">
        <authorList>
            <person name="Jaros S."/>
            <person name="Januszkiewicz K."/>
            <person name="Wedrychowicz H."/>
        </authorList>
    </citation>
    <scope>NUCLEOTIDE SEQUENCE [LARGE SCALE GENOMIC DNA]</scope>
    <source>
        <strain evidence="7 9">DSM 784</strain>
    </source>
</reference>
<keyword evidence="10" id="KW-1185">Reference proteome</keyword>
<dbReference type="InterPro" id="IPR014284">
    <property type="entry name" value="RNA_pol_sigma-70_dom"/>
</dbReference>
<evidence type="ECO:0000313" key="10">
    <source>
        <dbReference type="Proteomes" id="UP001326715"/>
    </source>
</evidence>
<evidence type="ECO:0000256" key="1">
    <source>
        <dbReference type="ARBA" id="ARBA00010641"/>
    </source>
</evidence>
<dbReference type="PANTHER" id="PTHR43133">
    <property type="entry name" value="RNA POLYMERASE ECF-TYPE SIGMA FACTO"/>
    <property type="match status" value="1"/>
</dbReference>
<dbReference type="Proteomes" id="UP001326715">
    <property type="component" value="Chromosome"/>
</dbReference>
<keyword evidence="2" id="KW-0805">Transcription regulation</keyword>